<gene>
    <name evidence="5" type="ORF">FIE12Z_8029</name>
</gene>
<accession>A0A395MIS1</accession>
<dbReference type="Proteomes" id="UP000265631">
    <property type="component" value="Unassembled WGS sequence"/>
</dbReference>
<feature type="signal peptide" evidence="3">
    <location>
        <begin position="1"/>
        <end position="18"/>
    </location>
</feature>
<dbReference type="STRING" id="2594813.A0A395MIS1"/>
<evidence type="ECO:0000256" key="1">
    <source>
        <dbReference type="ARBA" id="ARBA00022741"/>
    </source>
</evidence>
<evidence type="ECO:0000313" key="5">
    <source>
        <dbReference type="EMBL" id="RFN47721.1"/>
    </source>
</evidence>
<evidence type="ECO:0000313" key="6">
    <source>
        <dbReference type="Proteomes" id="UP000265631"/>
    </source>
</evidence>
<dbReference type="InterPro" id="IPR000330">
    <property type="entry name" value="SNF2_N"/>
</dbReference>
<proteinExistence type="predicted"/>
<feature type="chain" id="PRO_5017437915" evidence="3">
    <location>
        <begin position="19"/>
        <end position="1310"/>
    </location>
</feature>
<dbReference type="EMBL" id="PXXK01000237">
    <property type="protein sequence ID" value="RFN47721.1"/>
    <property type="molecule type" value="Genomic_DNA"/>
</dbReference>
<name>A0A395MIS1_9HYPO</name>
<feature type="domain" description="SNF2 N-terminal" evidence="4">
    <location>
        <begin position="219"/>
        <end position="276"/>
    </location>
</feature>
<dbReference type="Gene3D" id="3.40.50.10810">
    <property type="entry name" value="Tandem AAA-ATPase domain"/>
    <property type="match status" value="1"/>
</dbReference>
<keyword evidence="1" id="KW-0547">Nucleotide-binding</keyword>
<organism evidence="5 6">
    <name type="scientific">Fusarium flagelliforme</name>
    <dbReference type="NCBI Taxonomy" id="2675880"/>
    <lineage>
        <taxon>Eukaryota</taxon>
        <taxon>Fungi</taxon>
        <taxon>Dikarya</taxon>
        <taxon>Ascomycota</taxon>
        <taxon>Pezizomycotina</taxon>
        <taxon>Sordariomycetes</taxon>
        <taxon>Hypocreomycetidae</taxon>
        <taxon>Hypocreales</taxon>
        <taxon>Nectriaceae</taxon>
        <taxon>Fusarium</taxon>
        <taxon>Fusarium incarnatum-equiseti species complex</taxon>
    </lineage>
</organism>
<sequence>MTSLFILLCWPHFLRVEAARAAGEPPPSFLYHTRIAFSFDHTSIQLYVFALSDEEKLESGSFKSFRPSLYLEPVATIVQTVREAVNHFPDLRCIVFYSHPSQFPVKNGVEVKDRKSIHPLLRQLSSNAAKLSPATGKTVIFSTYPTISKRWLDKESELFLFTTASEKGQAHAQKKKKGKKKRLRKYTSLEEDEYITLEKGQRAKADGELVTYFWRDICVKEYEFDLIILDEAQYLRRTSGSYSNLLRLLNWRRMLFVTGTPIAGSLRDLLSPLTLIAHTNPSIGGYRRGKILGETRGIFSETFWKELEEQGAVHQELLQSLGQFASMARVSDTLKPWFLSPDLLQAAAKELSWGVNLGTKVVRPLLKVLYTRRTMKTELFLPDGTKPYPSDGMLPCTIRVEECSYFEDGPFGDDAVPEHTQAGDQPAQDTSQEVHMNFGAHRAGVISAFDTRTVKMLDNETPAFYGDKCELVNRFATLADEISMTQSRKKNAKKLQSGAEIVGLGVEHIELLLRKTDNGGLHYVYDCCKVDEDLGYDAGMGELLAMEDSRPSRPGYRKAVEYRPNAEVILIQKSYHDDEMLLANEMGTGKTKTFLAALPMRIARLAAQGGYKKRYRSVWTTFSTLNLVFSSGFPIKSGVKVLTQEQLADKLKALRSKEAMKDPETGRIIVFSTYPTLSARWLATDREPFVWADDVEIPTKTSERTKKQCIRSYTKETIDTGKIAKLPKGDTGKGCDGELVNYHLSKPAAENGSYSNLVRLIKWEKLLFVDGTAVKPWLLPADVLRAGASLLGWGVDLGSQVIKPILSNFYTRRTMRTGVKLPDGNTVYPAQEILPHHIHVREVAYREDDPIRQQLVELGKEYADNLVKFDSAEVPEVAMTGTEAGKTSKDNSEIMMNFGVHREAVITTFDPRTIEIFNKKGVDTLPHTKRRKENVGKTSSSYDVELGVEHIEHLLRESRNGGLNYIWEKCAIDKDLSTPAERDEYAMTALDPHTIEILARKAPACTATRRTCSRNCTKTCNEILHAWNDPTEDLQIFVANINTMSTGVSLHKCCGSGMFLSWHPSASVPKQTMARLIRIGQGRPRMVNQKWILQTAAQSGLPEWLKYEYLENCLCELMKCKWKQPFNRYAWVVEREIAKSDIQYHSDHCIILGHVFSMMARVLMLATEEEQQFWTRNIKHAVEVARRMADPSDDNCQFSTFEKVEKFLSSLDWDKVGKKLKMMFKEVQPKVEAEVKTEGTTSTRVANLRKRVEDRRMKVEEGLVDELGDTADLITPEAGEKRVTIGTGAVPSELFDETQGQKVSAKVYTS</sequence>
<comment type="caution">
    <text evidence="5">The sequence shown here is derived from an EMBL/GenBank/DDBJ whole genome shotgun (WGS) entry which is preliminary data.</text>
</comment>
<evidence type="ECO:0000259" key="4">
    <source>
        <dbReference type="Pfam" id="PF00176"/>
    </source>
</evidence>
<dbReference type="InterPro" id="IPR038718">
    <property type="entry name" value="SNF2-like_sf"/>
</dbReference>
<dbReference type="GO" id="GO:0005524">
    <property type="term" value="F:ATP binding"/>
    <property type="evidence" value="ECO:0007669"/>
    <property type="project" value="InterPro"/>
</dbReference>
<keyword evidence="6" id="KW-1185">Reference proteome</keyword>
<dbReference type="SUPFAM" id="SSF52540">
    <property type="entry name" value="P-loop containing nucleoside triphosphate hydrolases"/>
    <property type="match status" value="1"/>
</dbReference>
<dbReference type="Pfam" id="PF00176">
    <property type="entry name" value="SNF2-rel_dom"/>
    <property type="match status" value="1"/>
</dbReference>
<reference evidence="5 6" key="1">
    <citation type="journal article" date="2018" name="PLoS Pathog.">
        <title>Evolution of structural diversity of trichothecenes, a family of toxins produced by plant pathogenic and entomopathogenic fungi.</title>
        <authorList>
            <person name="Proctor R.H."/>
            <person name="McCormick S.P."/>
            <person name="Kim H.S."/>
            <person name="Cardoza R.E."/>
            <person name="Stanley A.M."/>
            <person name="Lindo L."/>
            <person name="Kelly A."/>
            <person name="Brown D.W."/>
            <person name="Lee T."/>
            <person name="Vaughan M.M."/>
            <person name="Alexander N.J."/>
            <person name="Busman M."/>
            <person name="Gutierrez S."/>
        </authorList>
    </citation>
    <scope>NUCLEOTIDE SEQUENCE [LARGE SCALE GENOMIC DNA]</scope>
    <source>
        <strain evidence="5 6">NRRL 13405</strain>
    </source>
</reference>
<evidence type="ECO:0000256" key="3">
    <source>
        <dbReference type="SAM" id="SignalP"/>
    </source>
</evidence>
<dbReference type="InterPro" id="IPR027417">
    <property type="entry name" value="P-loop_NTPase"/>
</dbReference>
<keyword evidence="2" id="KW-0067">ATP-binding</keyword>
<keyword evidence="3" id="KW-0732">Signal</keyword>
<protein>
    <submittedName>
        <fullName evidence="5">Permease</fullName>
    </submittedName>
</protein>
<evidence type="ECO:0000256" key="2">
    <source>
        <dbReference type="ARBA" id="ARBA00022840"/>
    </source>
</evidence>